<organism evidence="1 2">
    <name type="scientific">Penicillium roqueforti (strain FM164)</name>
    <dbReference type="NCBI Taxonomy" id="1365484"/>
    <lineage>
        <taxon>Eukaryota</taxon>
        <taxon>Fungi</taxon>
        <taxon>Dikarya</taxon>
        <taxon>Ascomycota</taxon>
        <taxon>Pezizomycotina</taxon>
        <taxon>Eurotiomycetes</taxon>
        <taxon>Eurotiomycetidae</taxon>
        <taxon>Eurotiales</taxon>
        <taxon>Aspergillaceae</taxon>
        <taxon>Penicillium</taxon>
    </lineage>
</organism>
<reference evidence="1" key="1">
    <citation type="journal article" date="2014" name="Nat. Commun.">
        <title>Multiple recent horizontal transfers of a large genomic region in cheese making fungi.</title>
        <authorList>
            <person name="Cheeseman K."/>
            <person name="Ropars J."/>
            <person name="Renault P."/>
            <person name="Dupont J."/>
            <person name="Gouzy J."/>
            <person name="Branca A."/>
            <person name="Abraham A.L."/>
            <person name="Ceppi M."/>
            <person name="Conseiller E."/>
            <person name="Debuchy R."/>
            <person name="Malagnac F."/>
            <person name="Goarin A."/>
            <person name="Silar P."/>
            <person name="Lacoste S."/>
            <person name="Sallet E."/>
            <person name="Bensimon A."/>
            <person name="Giraud T."/>
            <person name="Brygoo Y."/>
        </authorList>
    </citation>
    <scope>NUCLEOTIDE SEQUENCE [LARGE SCALE GENOMIC DNA]</scope>
    <source>
        <strain evidence="1">FM164</strain>
    </source>
</reference>
<proteinExistence type="predicted"/>
<accession>W6QFK7</accession>
<name>W6QFK7_PENRF</name>
<evidence type="ECO:0000313" key="2">
    <source>
        <dbReference type="Proteomes" id="UP000030686"/>
    </source>
</evidence>
<dbReference type="AlphaFoldDB" id="W6QFK7"/>
<keyword evidence="2" id="KW-1185">Reference proteome</keyword>
<sequence length="50" mass="6025">MVKALSRWELKTEVANYQAFRRDSVSYQSKFAEWSQRELTWYSTKTTNDS</sequence>
<dbReference type="Proteomes" id="UP000030686">
    <property type="component" value="Unassembled WGS sequence"/>
</dbReference>
<protein>
    <submittedName>
        <fullName evidence="1">Genomic scaffold, ProqFM164S01</fullName>
    </submittedName>
</protein>
<evidence type="ECO:0000313" key="1">
    <source>
        <dbReference type="EMBL" id="CDM28397.1"/>
    </source>
</evidence>
<dbReference type="EMBL" id="HG792015">
    <property type="protein sequence ID" value="CDM28397.1"/>
    <property type="molecule type" value="Genomic_DNA"/>
</dbReference>
<gene>
    <name evidence="1" type="ORF">PROQFM164_S01g002208</name>
</gene>